<proteinExistence type="predicted"/>
<protein>
    <recommendedName>
        <fullName evidence="2">DnaJ homologue subfamily C member 28 conserved domain-containing protein</fullName>
    </recommendedName>
</protein>
<organism evidence="3 4">
    <name type="scientific">Nocardioides luteus</name>
    <dbReference type="NCBI Taxonomy" id="1844"/>
    <lineage>
        <taxon>Bacteria</taxon>
        <taxon>Bacillati</taxon>
        <taxon>Actinomycetota</taxon>
        <taxon>Actinomycetes</taxon>
        <taxon>Propionibacteriales</taxon>
        <taxon>Nocardioidaceae</taxon>
        <taxon>Nocardioides</taxon>
    </lineage>
</organism>
<evidence type="ECO:0000259" key="2">
    <source>
        <dbReference type="Pfam" id="PF09350"/>
    </source>
</evidence>
<dbReference type="InterPro" id="IPR018961">
    <property type="entry name" value="DnaJ_homolog_subfam-C_membr-28"/>
</dbReference>
<name>A0ABQ5SX20_9ACTN</name>
<accession>A0ABQ5SX20</accession>
<evidence type="ECO:0000313" key="3">
    <source>
        <dbReference type="EMBL" id="GLJ68725.1"/>
    </source>
</evidence>
<feature type="compositionally biased region" description="Basic and acidic residues" evidence="1">
    <location>
        <begin position="9"/>
        <end position="22"/>
    </location>
</feature>
<evidence type="ECO:0000256" key="1">
    <source>
        <dbReference type="SAM" id="MobiDB-lite"/>
    </source>
</evidence>
<dbReference type="Proteomes" id="UP001142292">
    <property type="component" value="Unassembled WGS sequence"/>
</dbReference>
<dbReference type="EMBL" id="BSEL01000005">
    <property type="protein sequence ID" value="GLJ68725.1"/>
    <property type="molecule type" value="Genomic_DNA"/>
</dbReference>
<evidence type="ECO:0000313" key="4">
    <source>
        <dbReference type="Proteomes" id="UP001142292"/>
    </source>
</evidence>
<keyword evidence="4" id="KW-1185">Reference proteome</keyword>
<reference evidence="3" key="1">
    <citation type="journal article" date="2014" name="Int. J. Syst. Evol. Microbiol.">
        <title>Complete genome of a new Firmicutes species belonging to the dominant human colonic microbiota ('Ruminococcus bicirculans') reveals two chromosomes and a selective capacity to utilize plant glucans.</title>
        <authorList>
            <consortium name="NISC Comparative Sequencing Program"/>
            <person name="Wegmann U."/>
            <person name="Louis P."/>
            <person name="Goesmann A."/>
            <person name="Henrissat B."/>
            <person name="Duncan S.H."/>
            <person name="Flint H.J."/>
        </authorList>
    </citation>
    <scope>NUCLEOTIDE SEQUENCE</scope>
    <source>
        <strain evidence="3">VKM Ac-1246</strain>
    </source>
</reference>
<gene>
    <name evidence="3" type="ORF">GCM10017579_27610</name>
</gene>
<dbReference type="RefSeq" id="WP_189120889.1">
    <property type="nucleotide sequence ID" value="NZ_BMRK01000033.1"/>
</dbReference>
<comment type="caution">
    <text evidence="3">The sequence shown here is derived from an EMBL/GenBank/DDBJ whole genome shotgun (WGS) entry which is preliminary data.</text>
</comment>
<feature type="region of interest" description="Disordered" evidence="1">
    <location>
        <begin position="1"/>
        <end position="28"/>
    </location>
</feature>
<reference evidence="3" key="2">
    <citation type="submission" date="2023-01" db="EMBL/GenBank/DDBJ databases">
        <authorList>
            <person name="Sun Q."/>
            <person name="Evtushenko L."/>
        </authorList>
    </citation>
    <scope>NUCLEOTIDE SEQUENCE</scope>
    <source>
        <strain evidence="3">VKM Ac-1246</strain>
    </source>
</reference>
<feature type="domain" description="DnaJ homologue subfamily C member 28 conserved" evidence="2">
    <location>
        <begin position="36"/>
        <end position="102"/>
    </location>
</feature>
<dbReference type="Pfam" id="PF09350">
    <property type="entry name" value="DJC28_CD"/>
    <property type="match status" value="1"/>
</dbReference>
<sequence length="184" mass="21334">MTDPDEEFTEVRAEPINDEESKAAAANRMRQQHLYVEETVRQGIARGEFDNLPGAGKPIKNLGSDPDPDWWVKQLVEREQIVLLPRSVQLRKDDAELDDLLDTQTTEDAARRIVEEFNERVIAARYGAPEGPPLITMPRDVEATLEAWRERRAARVAAARVAAARDVRRSRQPERKRRWWRRRD</sequence>